<dbReference type="OrthoDB" id="510307at2759"/>
<feature type="domain" description="Nudix hydrolase" evidence="13">
    <location>
        <begin position="151"/>
        <end position="301"/>
    </location>
</feature>
<comment type="similarity">
    <text evidence="3">Belongs to the IPP isomerase type 1 family.</text>
</comment>
<dbReference type="GeneID" id="37064630"/>
<keyword evidence="11 14" id="KW-0413">Isomerase</keyword>
<dbReference type="PROSITE" id="PS51462">
    <property type="entry name" value="NUDIX"/>
    <property type="match status" value="1"/>
</dbReference>
<evidence type="ECO:0000256" key="12">
    <source>
        <dbReference type="ARBA" id="ARBA00029294"/>
    </source>
</evidence>
<dbReference type="EC" id="5.3.3.2" evidence="4"/>
<keyword evidence="15" id="KW-1185">Reference proteome</keyword>
<sequence>MLARLRLFCHRPGIRLVAPAPVPRYAASLVKYSPSLSPLSSSSSPLRRVVSSTPPSPIMSATVTVTEPPRITAENVATLFPDVDTSLAREVLPTAATNPSATQGADELAGYDEEQVRLMEEVCIVLDDDDKPIGSASKKTCHLMTNIDRGLLHRAFSVFLFDSNNRLLLQQRASEKITFPDMWTNTCCSHPLGIPGETGAQLDAAVLGVKRAAQRKLEQELGIKPEQVPIDKFEFFTRIHYKAPSDGKWGEHEIDYILFIQADVDLDVNPNEARDTCYVSATELKQMFEKPGLKFTPWFKLICNSMLFEWWGHLGSPSLEPYKNEQEIRRM</sequence>
<protein>
    <recommendedName>
        <fullName evidence="4">isopentenyl-diphosphate Delta-isomerase</fullName>
        <ecNumber evidence="4">5.3.3.2</ecNumber>
    </recommendedName>
</protein>
<dbReference type="VEuPathDB" id="FungiDB:BO70DRAFT_358855"/>
<evidence type="ECO:0000256" key="11">
    <source>
        <dbReference type="ARBA" id="ARBA00023235"/>
    </source>
</evidence>
<name>A0A317WYF5_9EURO</name>
<dbReference type="GO" id="GO:0006694">
    <property type="term" value="P:steroid biosynthetic process"/>
    <property type="evidence" value="ECO:0007669"/>
    <property type="project" value="UniProtKB-KW"/>
</dbReference>
<evidence type="ECO:0000256" key="3">
    <source>
        <dbReference type="ARBA" id="ARBA00007579"/>
    </source>
</evidence>
<dbReference type="CDD" id="cd02885">
    <property type="entry name" value="NUDIX_IPP_Isomerase"/>
    <property type="match status" value="1"/>
</dbReference>
<keyword evidence="9" id="KW-0443">Lipid metabolism</keyword>
<evidence type="ECO:0000313" key="15">
    <source>
        <dbReference type="Proteomes" id="UP000247233"/>
    </source>
</evidence>
<dbReference type="InterPro" id="IPR015797">
    <property type="entry name" value="NUDIX_hydrolase-like_dom_sf"/>
</dbReference>
<evidence type="ECO:0000256" key="9">
    <source>
        <dbReference type="ARBA" id="ARBA00023098"/>
    </source>
</evidence>
<evidence type="ECO:0000256" key="1">
    <source>
        <dbReference type="ARBA" id="ARBA00001946"/>
    </source>
</evidence>
<comment type="caution">
    <text evidence="14">The sequence shown here is derived from an EMBL/GenBank/DDBJ whole genome shotgun (WGS) entry which is preliminary data.</text>
</comment>
<evidence type="ECO:0000256" key="2">
    <source>
        <dbReference type="ARBA" id="ARBA00004826"/>
    </source>
</evidence>
<evidence type="ECO:0000256" key="5">
    <source>
        <dbReference type="ARBA" id="ARBA00022516"/>
    </source>
</evidence>
<evidence type="ECO:0000256" key="6">
    <source>
        <dbReference type="ARBA" id="ARBA00022723"/>
    </source>
</evidence>
<dbReference type="NCBIfam" id="TIGR02150">
    <property type="entry name" value="IPP_isom_1"/>
    <property type="match status" value="1"/>
</dbReference>
<dbReference type="EMBL" id="MSFL01000003">
    <property type="protein sequence ID" value="PWY89818.1"/>
    <property type="molecule type" value="Genomic_DNA"/>
</dbReference>
<keyword evidence="7" id="KW-0460">Magnesium</keyword>
<keyword evidence="5" id="KW-0444">Lipid biosynthesis</keyword>
<dbReference type="InterPro" id="IPR011876">
    <property type="entry name" value="IsopentenylPP_isomerase_typ1"/>
</dbReference>
<evidence type="ECO:0000256" key="4">
    <source>
        <dbReference type="ARBA" id="ARBA00012057"/>
    </source>
</evidence>
<accession>A0A317WYF5</accession>
<dbReference type="PANTHER" id="PTHR10885">
    <property type="entry name" value="ISOPENTENYL-DIPHOSPHATE DELTA-ISOMERASE"/>
    <property type="match status" value="1"/>
</dbReference>
<keyword evidence="10" id="KW-0414">Isoprene biosynthesis</keyword>
<evidence type="ECO:0000256" key="10">
    <source>
        <dbReference type="ARBA" id="ARBA00023229"/>
    </source>
</evidence>
<dbReference type="RefSeq" id="XP_025402649.1">
    <property type="nucleotide sequence ID" value="XM_025542393.1"/>
</dbReference>
<comment type="pathway">
    <text evidence="2">Isoprenoid biosynthesis; dimethylallyl diphosphate biosynthesis; dimethylallyl diphosphate from isopentenyl diphosphate: step 1/1.</text>
</comment>
<organism evidence="14 15">
    <name type="scientific">Aspergillus heteromorphus CBS 117.55</name>
    <dbReference type="NCBI Taxonomy" id="1448321"/>
    <lineage>
        <taxon>Eukaryota</taxon>
        <taxon>Fungi</taxon>
        <taxon>Dikarya</taxon>
        <taxon>Ascomycota</taxon>
        <taxon>Pezizomycotina</taxon>
        <taxon>Eurotiomycetes</taxon>
        <taxon>Eurotiomycetidae</taxon>
        <taxon>Eurotiales</taxon>
        <taxon>Aspergillaceae</taxon>
        <taxon>Aspergillus</taxon>
        <taxon>Aspergillus subgen. Circumdati</taxon>
    </lineage>
</organism>
<dbReference type="GO" id="GO:0046872">
    <property type="term" value="F:metal ion binding"/>
    <property type="evidence" value="ECO:0007669"/>
    <property type="project" value="UniProtKB-KW"/>
</dbReference>
<evidence type="ECO:0000256" key="7">
    <source>
        <dbReference type="ARBA" id="ARBA00022842"/>
    </source>
</evidence>
<evidence type="ECO:0000256" key="8">
    <source>
        <dbReference type="ARBA" id="ARBA00022955"/>
    </source>
</evidence>
<dbReference type="Gene3D" id="3.90.79.10">
    <property type="entry name" value="Nucleoside Triphosphate Pyrophosphohydrolase"/>
    <property type="match status" value="1"/>
</dbReference>
<proteinExistence type="inferred from homology"/>
<dbReference type="STRING" id="1448321.A0A317WYF5"/>
<keyword evidence="6" id="KW-0479">Metal-binding</keyword>
<dbReference type="FunFam" id="3.90.79.10:FF:000012">
    <property type="entry name" value="Isopentenyl-diphosphate Delta-isomerase 1"/>
    <property type="match status" value="1"/>
</dbReference>
<dbReference type="GO" id="GO:0050992">
    <property type="term" value="P:dimethylallyl diphosphate biosynthetic process"/>
    <property type="evidence" value="ECO:0007669"/>
    <property type="project" value="UniProtKB-UniPathway"/>
</dbReference>
<gene>
    <name evidence="14" type="ORF">BO70DRAFT_358855</name>
</gene>
<dbReference type="UniPathway" id="UPA00059">
    <property type="reaction ID" value="UER00104"/>
</dbReference>
<dbReference type="GO" id="GO:0004452">
    <property type="term" value="F:isopentenyl-diphosphate delta-isomerase activity"/>
    <property type="evidence" value="ECO:0007669"/>
    <property type="project" value="UniProtKB-EC"/>
</dbReference>
<dbReference type="GO" id="GO:0005737">
    <property type="term" value="C:cytoplasm"/>
    <property type="evidence" value="ECO:0007669"/>
    <property type="project" value="TreeGrafter"/>
</dbReference>
<dbReference type="PANTHER" id="PTHR10885:SF0">
    <property type="entry name" value="ISOPENTENYL-DIPHOSPHATE DELTA-ISOMERASE"/>
    <property type="match status" value="1"/>
</dbReference>
<comment type="cofactor">
    <cofactor evidence="1">
        <name>Mg(2+)</name>
        <dbReference type="ChEBI" id="CHEBI:18420"/>
    </cofactor>
</comment>
<dbReference type="Proteomes" id="UP000247233">
    <property type="component" value="Unassembled WGS sequence"/>
</dbReference>
<dbReference type="GO" id="GO:0009240">
    <property type="term" value="P:isopentenyl diphosphate biosynthetic process"/>
    <property type="evidence" value="ECO:0007669"/>
    <property type="project" value="TreeGrafter"/>
</dbReference>
<comment type="catalytic activity">
    <reaction evidence="12">
        <text>isopentenyl diphosphate = dimethylallyl diphosphate</text>
        <dbReference type="Rhea" id="RHEA:23284"/>
        <dbReference type="ChEBI" id="CHEBI:57623"/>
        <dbReference type="ChEBI" id="CHEBI:128769"/>
        <dbReference type="EC" id="5.3.3.2"/>
    </reaction>
    <physiologicalReaction direction="left-to-right" evidence="12">
        <dbReference type="Rhea" id="RHEA:23285"/>
    </physiologicalReaction>
</comment>
<dbReference type="SUPFAM" id="SSF55811">
    <property type="entry name" value="Nudix"/>
    <property type="match status" value="1"/>
</dbReference>
<evidence type="ECO:0000313" key="14">
    <source>
        <dbReference type="EMBL" id="PWY89818.1"/>
    </source>
</evidence>
<evidence type="ECO:0000259" key="13">
    <source>
        <dbReference type="PROSITE" id="PS51462"/>
    </source>
</evidence>
<dbReference type="Pfam" id="PF00293">
    <property type="entry name" value="NUDIX"/>
    <property type="match status" value="1"/>
</dbReference>
<dbReference type="InterPro" id="IPR000086">
    <property type="entry name" value="NUDIX_hydrolase_dom"/>
</dbReference>
<reference evidence="14 15" key="1">
    <citation type="submission" date="2016-12" db="EMBL/GenBank/DDBJ databases">
        <title>The genomes of Aspergillus section Nigri reveals drivers in fungal speciation.</title>
        <authorList>
            <consortium name="DOE Joint Genome Institute"/>
            <person name="Vesth T.C."/>
            <person name="Nybo J."/>
            <person name="Theobald S."/>
            <person name="Brandl J."/>
            <person name="Frisvad J.C."/>
            <person name="Nielsen K.F."/>
            <person name="Lyhne E.K."/>
            <person name="Kogle M.E."/>
            <person name="Kuo A."/>
            <person name="Riley R."/>
            <person name="Clum A."/>
            <person name="Nolan M."/>
            <person name="Lipzen A."/>
            <person name="Salamov A."/>
            <person name="Henrissat B."/>
            <person name="Wiebenga A."/>
            <person name="De Vries R.P."/>
            <person name="Grigoriev I.V."/>
            <person name="Mortensen U.H."/>
            <person name="Andersen M.R."/>
            <person name="Baker S.E."/>
        </authorList>
    </citation>
    <scope>NUCLEOTIDE SEQUENCE [LARGE SCALE GENOMIC DNA]</scope>
    <source>
        <strain evidence="14 15">CBS 117.55</strain>
    </source>
</reference>
<keyword evidence="8" id="KW-0752">Steroid biosynthesis</keyword>
<dbReference type="AlphaFoldDB" id="A0A317WYF5"/>